<dbReference type="Gene3D" id="2.40.128.270">
    <property type="match status" value="1"/>
</dbReference>
<accession>A0A1B4FFL5</accession>
<dbReference type="RefSeq" id="WP_059469461.1">
    <property type="nucleotide sequence ID" value="NZ_CP013386.1"/>
</dbReference>
<dbReference type="PANTHER" id="PTHR35535">
    <property type="entry name" value="HEAT SHOCK PROTEIN HSLJ"/>
    <property type="match status" value="1"/>
</dbReference>
<evidence type="ECO:0000256" key="1">
    <source>
        <dbReference type="SAM" id="SignalP"/>
    </source>
</evidence>
<dbReference type="InterPro" id="IPR005184">
    <property type="entry name" value="DUF306_Meta_HslJ"/>
</dbReference>
<keyword evidence="1" id="KW-0732">Signal</keyword>
<feature type="domain" description="DUF306" evidence="2">
    <location>
        <begin position="58"/>
        <end position="176"/>
    </location>
</feature>
<proteinExistence type="predicted"/>
<dbReference type="Pfam" id="PF03724">
    <property type="entry name" value="META"/>
    <property type="match status" value="1"/>
</dbReference>
<dbReference type="KEGG" id="buu:WS70_12205"/>
<evidence type="ECO:0000259" key="2">
    <source>
        <dbReference type="Pfam" id="PF03724"/>
    </source>
</evidence>
<gene>
    <name evidence="3" type="ORF">WS70_12205</name>
</gene>
<reference evidence="3 4" key="1">
    <citation type="submission" date="2015-12" db="EMBL/GenBank/DDBJ databases">
        <title>Diversity of Burkholderia near neighbor genomes.</title>
        <authorList>
            <person name="Sahl J."/>
            <person name="Wagner D."/>
            <person name="Keim P."/>
        </authorList>
    </citation>
    <scope>NUCLEOTIDE SEQUENCE [LARGE SCALE GENOMIC DNA]</scope>
    <source>
        <strain evidence="3 4">BDU6</strain>
    </source>
</reference>
<name>A0A1B4FFL5_9BURK</name>
<dbReference type="AlphaFoldDB" id="A0A1B4FFL5"/>
<feature type="chain" id="PRO_5015320240" description="DUF306 domain-containing protein" evidence="1">
    <location>
        <begin position="33"/>
        <end position="182"/>
    </location>
</feature>
<keyword evidence="4" id="KW-1185">Reference proteome</keyword>
<dbReference type="Proteomes" id="UP000062519">
    <property type="component" value="Chromosome 1"/>
</dbReference>
<evidence type="ECO:0000313" key="4">
    <source>
        <dbReference type="Proteomes" id="UP000062519"/>
    </source>
</evidence>
<feature type="signal peptide" evidence="1">
    <location>
        <begin position="1"/>
        <end position="32"/>
    </location>
</feature>
<dbReference type="PANTHER" id="PTHR35535:SF2">
    <property type="entry name" value="DUF306 DOMAIN-CONTAINING PROTEIN"/>
    <property type="match status" value="1"/>
</dbReference>
<dbReference type="InterPro" id="IPR053147">
    <property type="entry name" value="Hsp_HslJ-like"/>
</dbReference>
<organism evidence="3 4">
    <name type="scientific">Burkholderia mayonis</name>
    <dbReference type="NCBI Taxonomy" id="1385591"/>
    <lineage>
        <taxon>Bacteria</taxon>
        <taxon>Pseudomonadati</taxon>
        <taxon>Pseudomonadota</taxon>
        <taxon>Betaproteobacteria</taxon>
        <taxon>Burkholderiales</taxon>
        <taxon>Burkholderiaceae</taxon>
        <taxon>Burkholderia</taxon>
        <taxon>pseudomallei group</taxon>
    </lineage>
</organism>
<dbReference type="InterPro" id="IPR038670">
    <property type="entry name" value="HslJ-like_sf"/>
</dbReference>
<sequence length="182" mass="19358">MFNSSAAAHMRFRVVRSLRAPLGALTVAALLAACTMPTHPDSSAPAPDPFNPATVQLIDDTSWALVNWRNADGSQRDVPHGDNGEPIKLALSTQSGVRRAAGFSGCNRYAGAYDVKNGVLSFGPLVGTRMACIAPARAALERDYLAALDHIAKAGVQMRDPQQLILITDDGATLTFARRDSK</sequence>
<dbReference type="EMBL" id="CP013386">
    <property type="protein sequence ID" value="AOJ02494.1"/>
    <property type="molecule type" value="Genomic_DNA"/>
</dbReference>
<protein>
    <recommendedName>
        <fullName evidence="2">DUF306 domain-containing protein</fullName>
    </recommendedName>
</protein>
<evidence type="ECO:0000313" key="3">
    <source>
        <dbReference type="EMBL" id="AOJ02494.1"/>
    </source>
</evidence>